<evidence type="ECO:0000256" key="4">
    <source>
        <dbReference type="ARBA" id="ARBA00022741"/>
    </source>
</evidence>
<dbReference type="VEuPathDB" id="FungiDB:PTTG_00395"/>
<dbReference type="SUPFAM" id="SSF56112">
    <property type="entry name" value="Protein kinase-like (PK-like)"/>
    <property type="match status" value="1"/>
</dbReference>
<dbReference type="Pfam" id="PF00069">
    <property type="entry name" value="Pkinase"/>
    <property type="match status" value="2"/>
</dbReference>
<feature type="compositionally biased region" description="Polar residues" evidence="11">
    <location>
        <begin position="258"/>
        <end position="269"/>
    </location>
</feature>
<feature type="region of interest" description="Disordered" evidence="11">
    <location>
        <begin position="244"/>
        <end position="269"/>
    </location>
</feature>
<dbReference type="GO" id="GO:0004674">
    <property type="term" value="F:protein serine/threonine kinase activity"/>
    <property type="evidence" value="ECO:0007669"/>
    <property type="project" value="UniProtKB-KW"/>
</dbReference>
<name>A0A180GXP6_PUCT1</name>
<evidence type="ECO:0000256" key="8">
    <source>
        <dbReference type="ARBA" id="ARBA00048679"/>
    </source>
</evidence>
<dbReference type="Gene3D" id="3.30.200.20">
    <property type="entry name" value="Phosphorylase Kinase, domain 1"/>
    <property type="match status" value="1"/>
</dbReference>
<reference evidence="14 15" key="3">
    <citation type="journal article" date="2017" name="G3 (Bethesda)">
        <title>Comparative analysis highlights variable genome content of wheat rusts and divergence of the mating loci.</title>
        <authorList>
            <person name="Cuomo C.A."/>
            <person name="Bakkeren G."/>
            <person name="Khalil H.B."/>
            <person name="Panwar V."/>
            <person name="Joly D."/>
            <person name="Linning R."/>
            <person name="Sakthikumar S."/>
            <person name="Song X."/>
            <person name="Adiconis X."/>
            <person name="Fan L."/>
            <person name="Goldberg J.M."/>
            <person name="Levin J.Z."/>
            <person name="Young S."/>
            <person name="Zeng Q."/>
            <person name="Anikster Y."/>
            <person name="Bruce M."/>
            <person name="Wang M."/>
            <person name="Yin C."/>
            <person name="McCallum B."/>
            <person name="Szabo L.J."/>
            <person name="Hulbert S."/>
            <person name="Chen X."/>
            <person name="Fellers J.P."/>
        </authorList>
    </citation>
    <scope>NUCLEOTIDE SEQUENCE</scope>
    <source>
        <strain evidence="14">isolate 1-1 / race 1 (BBBD)</strain>
        <strain evidence="15">Isolate 1-1 / race 1 (BBBD)</strain>
    </source>
</reference>
<comment type="catalytic activity">
    <reaction evidence="7">
        <text>L-threonyl-[protein] + ATP = O-phospho-L-threonyl-[protein] + ADP + H(+)</text>
        <dbReference type="Rhea" id="RHEA:46608"/>
        <dbReference type="Rhea" id="RHEA-COMP:11060"/>
        <dbReference type="Rhea" id="RHEA-COMP:11605"/>
        <dbReference type="ChEBI" id="CHEBI:15378"/>
        <dbReference type="ChEBI" id="CHEBI:30013"/>
        <dbReference type="ChEBI" id="CHEBI:30616"/>
        <dbReference type="ChEBI" id="CHEBI:61977"/>
        <dbReference type="ChEBI" id="CHEBI:456216"/>
        <dbReference type="EC" id="2.7.11.1"/>
    </reaction>
</comment>
<comment type="similarity">
    <text evidence="10">Belongs to the protein kinase superfamily.</text>
</comment>
<dbReference type="InterPro" id="IPR000719">
    <property type="entry name" value="Prot_kinase_dom"/>
</dbReference>
<keyword evidence="4 9" id="KW-0547">Nucleotide-binding</keyword>
<dbReference type="GO" id="GO:0005524">
    <property type="term" value="F:ATP binding"/>
    <property type="evidence" value="ECO:0007669"/>
    <property type="project" value="UniProtKB-UniRule"/>
</dbReference>
<evidence type="ECO:0000259" key="12">
    <source>
        <dbReference type="PROSITE" id="PS50011"/>
    </source>
</evidence>
<dbReference type="OrthoDB" id="5979581at2759"/>
<comment type="catalytic activity">
    <reaction evidence="8">
        <text>L-seryl-[protein] + ATP = O-phospho-L-seryl-[protein] + ADP + H(+)</text>
        <dbReference type="Rhea" id="RHEA:17989"/>
        <dbReference type="Rhea" id="RHEA-COMP:9863"/>
        <dbReference type="Rhea" id="RHEA-COMP:11604"/>
        <dbReference type="ChEBI" id="CHEBI:15378"/>
        <dbReference type="ChEBI" id="CHEBI:29999"/>
        <dbReference type="ChEBI" id="CHEBI:30616"/>
        <dbReference type="ChEBI" id="CHEBI:83421"/>
        <dbReference type="ChEBI" id="CHEBI:456216"/>
        <dbReference type="EC" id="2.7.11.1"/>
    </reaction>
</comment>
<dbReference type="EnsemblFungi" id="PTTG_00395-t43_1">
    <property type="protein sequence ID" value="PTTG_00395-t43_1-p1"/>
    <property type="gene ID" value="PTTG_00395"/>
</dbReference>
<evidence type="ECO:0000313" key="14">
    <source>
        <dbReference type="EnsemblFungi" id="PTTG_00395-t43_1-p1"/>
    </source>
</evidence>
<proteinExistence type="inferred from homology"/>
<keyword evidence="15" id="KW-1185">Reference proteome</keyword>
<dbReference type="Proteomes" id="UP000005240">
    <property type="component" value="Unassembled WGS sequence"/>
</dbReference>
<dbReference type="GO" id="GO:0000245">
    <property type="term" value="P:spliceosomal complex assembly"/>
    <property type="evidence" value="ECO:0007669"/>
    <property type="project" value="TreeGrafter"/>
</dbReference>
<reference evidence="13" key="2">
    <citation type="submission" date="2016-05" db="EMBL/GenBank/DDBJ databases">
        <title>Comparative analysis highlights variable genome content of wheat rusts and divergence of the mating loci.</title>
        <authorList>
            <person name="Cuomo C.A."/>
            <person name="Bakkeren G."/>
            <person name="Szabo L."/>
            <person name="Khalil H."/>
            <person name="Joly D."/>
            <person name="Goldberg J."/>
            <person name="Young S."/>
            <person name="Zeng Q."/>
            <person name="Fellers J."/>
        </authorList>
    </citation>
    <scope>NUCLEOTIDE SEQUENCE [LARGE SCALE GENOMIC DNA]</scope>
    <source>
        <strain evidence="13">1-1 BBBD Race 1</strain>
    </source>
</reference>
<keyword evidence="6 9" id="KW-0067">ATP-binding</keyword>
<organism evidence="13">
    <name type="scientific">Puccinia triticina (isolate 1-1 / race 1 (BBBD))</name>
    <name type="common">Brown leaf rust fungus</name>
    <dbReference type="NCBI Taxonomy" id="630390"/>
    <lineage>
        <taxon>Eukaryota</taxon>
        <taxon>Fungi</taxon>
        <taxon>Dikarya</taxon>
        <taxon>Basidiomycota</taxon>
        <taxon>Pucciniomycotina</taxon>
        <taxon>Pucciniomycetes</taxon>
        <taxon>Pucciniales</taxon>
        <taxon>Pucciniaceae</taxon>
        <taxon>Puccinia</taxon>
    </lineage>
</organism>
<dbReference type="GO" id="GO:0005737">
    <property type="term" value="C:cytoplasm"/>
    <property type="evidence" value="ECO:0007669"/>
    <property type="project" value="TreeGrafter"/>
</dbReference>
<keyword evidence="3" id="KW-0808">Transferase</keyword>
<evidence type="ECO:0000313" key="15">
    <source>
        <dbReference type="Proteomes" id="UP000005240"/>
    </source>
</evidence>
<evidence type="ECO:0000256" key="9">
    <source>
        <dbReference type="PROSITE-ProRule" id="PRU10141"/>
    </source>
</evidence>
<feature type="domain" description="Protein kinase" evidence="12">
    <location>
        <begin position="86"/>
        <end position="431"/>
    </location>
</feature>
<evidence type="ECO:0000256" key="11">
    <source>
        <dbReference type="SAM" id="MobiDB-lite"/>
    </source>
</evidence>
<gene>
    <name evidence="13" type="ORF">PTTG_00395</name>
</gene>
<dbReference type="PROSITE" id="PS00108">
    <property type="entry name" value="PROTEIN_KINASE_ST"/>
    <property type="match status" value="1"/>
</dbReference>
<dbReference type="SMART" id="SM00220">
    <property type="entry name" value="S_TKc"/>
    <property type="match status" value="1"/>
</dbReference>
<dbReference type="InterPro" id="IPR011009">
    <property type="entry name" value="Kinase-like_dom_sf"/>
</dbReference>
<dbReference type="STRING" id="630390.A0A180GXP6"/>
<evidence type="ECO:0000256" key="3">
    <source>
        <dbReference type="ARBA" id="ARBA00022679"/>
    </source>
</evidence>
<keyword evidence="5 13" id="KW-0418">Kinase</keyword>
<dbReference type="GO" id="GO:0050684">
    <property type="term" value="P:regulation of mRNA processing"/>
    <property type="evidence" value="ECO:0007669"/>
    <property type="project" value="TreeGrafter"/>
</dbReference>
<dbReference type="PROSITE" id="PS00107">
    <property type="entry name" value="PROTEIN_KINASE_ATP"/>
    <property type="match status" value="1"/>
</dbReference>
<protein>
    <recommendedName>
        <fullName evidence="1">non-specific serine/threonine protein kinase</fullName>
        <ecNumber evidence="1">2.7.11.1</ecNumber>
    </recommendedName>
</protein>
<dbReference type="InterPro" id="IPR051334">
    <property type="entry name" value="SRPK"/>
</dbReference>
<dbReference type="EC" id="2.7.11.1" evidence="1"/>
<dbReference type="GO" id="GO:0005634">
    <property type="term" value="C:nucleus"/>
    <property type="evidence" value="ECO:0007669"/>
    <property type="project" value="TreeGrafter"/>
</dbReference>
<evidence type="ECO:0000256" key="6">
    <source>
        <dbReference type="ARBA" id="ARBA00022840"/>
    </source>
</evidence>
<dbReference type="PANTHER" id="PTHR47634:SF9">
    <property type="entry name" value="PROTEIN KINASE DOMAIN-CONTAINING PROTEIN-RELATED"/>
    <property type="match status" value="1"/>
</dbReference>
<sequence>MGGRTAAGYSATYSLDSDTRESLPSLSSFHRFKMEAAPDWRVDAPSEADADGYLYLEDLILSGPDDYVPIDYHPVEIGERFHDGRYRVVRKLGWGGFSTVWLAYDQQVDRHVAVKVAKSPKICAEKEIKHQQHAASANPSHPGHANVVRLLDHFTHEGPNGTHTCMLFEPLGENLAALSQRFGRYGMPAPLVRQIGRELLRGLDYLHRECGIVHTDLKSANVVVSIPDVEKLIRAELDDPQKSEYGTKTSCPLRAPHIQTTRPENNEQPDYSSISVKLCDFGNATSLATGNANFWIQTAAYRSPEVIIEAPWDHRVDIWSLGCLIFELLAGSHLFHTTADYNRDYHLNQIVDLLGEFPLHMITAGNYIPMHIFDMQIIKKKQKMEDWCLREMMLMNLFESEIIGCLESILIVDPAERPEARQILDDPDNWLGPNKTK</sequence>
<dbReference type="AlphaFoldDB" id="A0A180GXP6"/>
<feature type="binding site" evidence="9">
    <location>
        <position position="115"/>
    </location>
    <ligand>
        <name>ATP</name>
        <dbReference type="ChEBI" id="CHEBI:30616"/>
    </ligand>
</feature>
<dbReference type="PANTHER" id="PTHR47634">
    <property type="entry name" value="PROTEIN KINASE DOMAIN-CONTAINING PROTEIN-RELATED"/>
    <property type="match status" value="1"/>
</dbReference>
<accession>A0A180GXP6</accession>
<evidence type="ECO:0000256" key="2">
    <source>
        <dbReference type="ARBA" id="ARBA00022527"/>
    </source>
</evidence>
<dbReference type="PROSITE" id="PS50011">
    <property type="entry name" value="PROTEIN_KINASE_DOM"/>
    <property type="match status" value="1"/>
</dbReference>
<evidence type="ECO:0000256" key="1">
    <source>
        <dbReference type="ARBA" id="ARBA00012513"/>
    </source>
</evidence>
<dbReference type="EMBL" id="ADAS02000015">
    <property type="protein sequence ID" value="OAV97118.1"/>
    <property type="molecule type" value="Genomic_DNA"/>
</dbReference>
<dbReference type="InterPro" id="IPR017441">
    <property type="entry name" value="Protein_kinase_ATP_BS"/>
</dbReference>
<dbReference type="InterPro" id="IPR008271">
    <property type="entry name" value="Ser/Thr_kinase_AS"/>
</dbReference>
<evidence type="ECO:0000313" key="13">
    <source>
        <dbReference type="EMBL" id="OAV97118.1"/>
    </source>
</evidence>
<evidence type="ECO:0000256" key="5">
    <source>
        <dbReference type="ARBA" id="ARBA00022777"/>
    </source>
</evidence>
<reference evidence="13" key="1">
    <citation type="submission" date="2009-11" db="EMBL/GenBank/DDBJ databases">
        <authorList>
            <consortium name="The Broad Institute Genome Sequencing Platform"/>
            <person name="Ward D."/>
            <person name="Feldgarden M."/>
            <person name="Earl A."/>
            <person name="Young S.K."/>
            <person name="Zeng Q."/>
            <person name="Koehrsen M."/>
            <person name="Alvarado L."/>
            <person name="Berlin A."/>
            <person name="Bochicchio J."/>
            <person name="Borenstein D."/>
            <person name="Chapman S.B."/>
            <person name="Chen Z."/>
            <person name="Engels R."/>
            <person name="Freedman E."/>
            <person name="Gellesch M."/>
            <person name="Goldberg J."/>
            <person name="Griggs A."/>
            <person name="Gujja S."/>
            <person name="Heilman E."/>
            <person name="Heiman D."/>
            <person name="Hepburn T."/>
            <person name="Howarth C."/>
            <person name="Jen D."/>
            <person name="Larson L."/>
            <person name="Lewis B."/>
            <person name="Mehta T."/>
            <person name="Park D."/>
            <person name="Pearson M."/>
            <person name="Roberts A."/>
            <person name="Saif S."/>
            <person name="Shea T."/>
            <person name="Shenoy N."/>
            <person name="Sisk P."/>
            <person name="Stolte C."/>
            <person name="Sykes S."/>
            <person name="Thomson T."/>
            <person name="Walk T."/>
            <person name="White J."/>
            <person name="Yandava C."/>
            <person name="Izard J."/>
            <person name="Baranova O.V."/>
            <person name="Blanton J.M."/>
            <person name="Tanner A.C."/>
            <person name="Dewhirst F.E."/>
            <person name="Haas B."/>
            <person name="Nusbaum C."/>
            <person name="Birren B."/>
        </authorList>
    </citation>
    <scope>NUCLEOTIDE SEQUENCE [LARGE SCALE GENOMIC DNA]</scope>
    <source>
        <strain evidence="13">1-1 BBBD Race 1</strain>
    </source>
</reference>
<dbReference type="Gene3D" id="1.10.510.10">
    <property type="entry name" value="Transferase(Phosphotransferase) domain 1"/>
    <property type="match status" value="1"/>
</dbReference>
<reference evidence="14" key="4">
    <citation type="submission" date="2025-05" db="UniProtKB">
        <authorList>
            <consortium name="EnsemblFungi"/>
        </authorList>
    </citation>
    <scope>IDENTIFICATION</scope>
    <source>
        <strain evidence="14">isolate 1-1 / race 1 (BBBD)</strain>
    </source>
</reference>
<evidence type="ECO:0000256" key="10">
    <source>
        <dbReference type="RuleBase" id="RU000304"/>
    </source>
</evidence>
<keyword evidence="2 10" id="KW-0723">Serine/threonine-protein kinase</keyword>
<evidence type="ECO:0000256" key="7">
    <source>
        <dbReference type="ARBA" id="ARBA00047899"/>
    </source>
</evidence>